<feature type="compositionally biased region" description="Low complexity" evidence="1">
    <location>
        <begin position="303"/>
        <end position="316"/>
    </location>
</feature>
<evidence type="ECO:0000313" key="3">
    <source>
        <dbReference type="Proteomes" id="UP000440578"/>
    </source>
</evidence>
<feature type="compositionally biased region" description="Low complexity" evidence="1">
    <location>
        <begin position="327"/>
        <end position="339"/>
    </location>
</feature>
<protein>
    <submittedName>
        <fullName evidence="2">Uncharacterized protein</fullName>
    </submittedName>
</protein>
<dbReference type="OrthoDB" id="6383072at2759"/>
<evidence type="ECO:0000313" key="2">
    <source>
        <dbReference type="EMBL" id="KAF0306719.1"/>
    </source>
</evidence>
<feature type="compositionally biased region" description="Low complexity" evidence="1">
    <location>
        <begin position="351"/>
        <end position="366"/>
    </location>
</feature>
<comment type="caution">
    <text evidence="2">The sequence shown here is derived from an EMBL/GenBank/DDBJ whole genome shotgun (WGS) entry which is preliminary data.</text>
</comment>
<accession>A0A6A4WN62</accession>
<feature type="compositionally biased region" description="Polar residues" evidence="1">
    <location>
        <begin position="185"/>
        <end position="195"/>
    </location>
</feature>
<reference evidence="2 3" key="1">
    <citation type="submission" date="2019-07" db="EMBL/GenBank/DDBJ databases">
        <title>Draft genome assembly of a fouling barnacle, Amphibalanus amphitrite (Darwin, 1854): The first reference genome for Thecostraca.</title>
        <authorList>
            <person name="Kim W."/>
        </authorList>
    </citation>
    <scope>NUCLEOTIDE SEQUENCE [LARGE SCALE GENOMIC DNA]</scope>
    <source>
        <strain evidence="2">SNU_AA5</strain>
        <tissue evidence="2">Soma without cirri and trophi</tissue>
    </source>
</reference>
<dbReference type="AlphaFoldDB" id="A0A6A4WN62"/>
<name>A0A6A4WN62_AMPAM</name>
<feature type="region of interest" description="Disordered" evidence="1">
    <location>
        <begin position="85"/>
        <end position="196"/>
    </location>
</feature>
<feature type="compositionally biased region" description="Low complexity" evidence="1">
    <location>
        <begin position="374"/>
        <end position="389"/>
    </location>
</feature>
<evidence type="ECO:0000256" key="1">
    <source>
        <dbReference type="SAM" id="MobiDB-lite"/>
    </source>
</evidence>
<dbReference type="EMBL" id="VIIS01000639">
    <property type="protein sequence ID" value="KAF0306719.1"/>
    <property type="molecule type" value="Genomic_DNA"/>
</dbReference>
<proteinExistence type="predicted"/>
<keyword evidence="3" id="KW-1185">Reference proteome</keyword>
<feature type="compositionally biased region" description="Basic residues" evidence="1">
    <location>
        <begin position="8"/>
        <end position="17"/>
    </location>
</feature>
<dbReference type="Proteomes" id="UP000440578">
    <property type="component" value="Unassembled WGS sequence"/>
</dbReference>
<feature type="compositionally biased region" description="Low complexity" evidence="1">
    <location>
        <begin position="265"/>
        <end position="294"/>
    </location>
</feature>
<feature type="compositionally biased region" description="Pro residues" evidence="1">
    <location>
        <begin position="249"/>
        <end position="264"/>
    </location>
</feature>
<sequence length="397" mass="40924">MEKDVRQRNRRRARAQRMKAVGEKKCENGNETGDDELGVLEKPQRRIHRRRKLREPLYEEDIIDGFAIASFKTYSDLERAVKQAERRGLKTLEPLPPPGSTPATVRRRRKSSDGRTQGGGHSSGDGYFCDHSASDDGKVSDSGSVIFSSAGKRECPTANSVSLAKRESPPPSLPSTSANGALVTSPHTTAGTTCVTAPAASRSLPAHQVTIGPRCTAPPSRGFLPHPGLATYPAPSAALRATGGDPTGRVPPPRTAPDTVPPPAASATAAVSVSSAVTVTVPSAAEPRPSAAPAAAPPPPLPAASAPSSAAQSPVPGRARFAVRDLVSPSAAAAPVAAAGPPPPGRNNGCSPAPASLPTAPAASRAKPPRHKTSSGSPASASSRRQSPALDRQHPYR</sequence>
<gene>
    <name evidence="2" type="ORF">FJT64_021845</name>
</gene>
<feature type="region of interest" description="Disordered" evidence="1">
    <location>
        <begin position="210"/>
        <end position="397"/>
    </location>
</feature>
<organism evidence="2 3">
    <name type="scientific">Amphibalanus amphitrite</name>
    <name type="common">Striped barnacle</name>
    <name type="synonym">Balanus amphitrite</name>
    <dbReference type="NCBI Taxonomy" id="1232801"/>
    <lineage>
        <taxon>Eukaryota</taxon>
        <taxon>Metazoa</taxon>
        <taxon>Ecdysozoa</taxon>
        <taxon>Arthropoda</taxon>
        <taxon>Crustacea</taxon>
        <taxon>Multicrustacea</taxon>
        <taxon>Cirripedia</taxon>
        <taxon>Thoracica</taxon>
        <taxon>Thoracicalcarea</taxon>
        <taxon>Balanomorpha</taxon>
        <taxon>Balanoidea</taxon>
        <taxon>Balanidae</taxon>
        <taxon>Amphibalaninae</taxon>
        <taxon>Amphibalanus</taxon>
    </lineage>
</organism>
<feature type="region of interest" description="Disordered" evidence="1">
    <location>
        <begin position="1"/>
        <end position="53"/>
    </location>
</feature>